<dbReference type="EMBL" id="JAIMJC010000002">
    <property type="protein sequence ID" value="KAH0530987.1"/>
    <property type="molecule type" value="Genomic_DNA"/>
</dbReference>
<dbReference type="Proteomes" id="UP000826573">
    <property type="component" value="Unassembled WGS sequence"/>
</dbReference>
<keyword evidence="2" id="KW-0479">Metal-binding</keyword>
<dbReference type="GO" id="GO:0003677">
    <property type="term" value="F:DNA binding"/>
    <property type="evidence" value="ECO:0007669"/>
    <property type="project" value="InterPro"/>
</dbReference>
<dbReference type="SUPFAM" id="SSF51735">
    <property type="entry name" value="NAD(P)-binding Rossmann-fold domains"/>
    <property type="match status" value="1"/>
</dbReference>
<dbReference type="Gene3D" id="3.40.50.720">
    <property type="entry name" value="NAD(P)-binding Rossmann-like Domain"/>
    <property type="match status" value="1"/>
</dbReference>
<dbReference type="CDD" id="cd12148">
    <property type="entry name" value="fungal_TF_MHR"/>
    <property type="match status" value="1"/>
</dbReference>
<comment type="caution">
    <text evidence="7">The sequence shown here is derived from an EMBL/GenBank/DDBJ whole genome shotgun (WGS) entry which is preliminary data.</text>
</comment>
<evidence type="ECO:0000259" key="6">
    <source>
        <dbReference type="PROSITE" id="PS50048"/>
    </source>
</evidence>
<accession>A0A9P8I060</accession>
<dbReference type="Gene3D" id="4.10.240.10">
    <property type="entry name" value="Zn(2)-C6 fungal-type DNA-binding domain"/>
    <property type="match status" value="1"/>
</dbReference>
<comment type="subcellular location">
    <subcellularLocation>
        <location evidence="1">Nucleus</location>
    </subcellularLocation>
</comment>
<evidence type="ECO:0000256" key="5">
    <source>
        <dbReference type="ARBA" id="ARBA00023242"/>
    </source>
</evidence>
<evidence type="ECO:0000256" key="3">
    <source>
        <dbReference type="ARBA" id="ARBA00023015"/>
    </source>
</evidence>
<evidence type="ECO:0000313" key="8">
    <source>
        <dbReference type="Proteomes" id="UP000826573"/>
    </source>
</evidence>
<dbReference type="InterPro" id="IPR050815">
    <property type="entry name" value="TF_fung"/>
</dbReference>
<dbReference type="Pfam" id="PF04082">
    <property type="entry name" value="Fungal_trans"/>
    <property type="match status" value="1"/>
</dbReference>
<name>A0A9P8I060_9HYPO</name>
<dbReference type="CDD" id="cd00067">
    <property type="entry name" value="GAL4"/>
    <property type="match status" value="1"/>
</dbReference>
<evidence type="ECO:0000313" key="7">
    <source>
        <dbReference type="EMBL" id="KAH0530987.1"/>
    </source>
</evidence>
<dbReference type="SMART" id="SM00906">
    <property type="entry name" value="Fungal_trans"/>
    <property type="match status" value="1"/>
</dbReference>
<evidence type="ECO:0000256" key="1">
    <source>
        <dbReference type="ARBA" id="ARBA00004123"/>
    </source>
</evidence>
<evidence type="ECO:0000256" key="4">
    <source>
        <dbReference type="ARBA" id="ARBA00023163"/>
    </source>
</evidence>
<dbReference type="GO" id="GO:0000981">
    <property type="term" value="F:DNA-binding transcription factor activity, RNA polymerase II-specific"/>
    <property type="evidence" value="ECO:0007669"/>
    <property type="project" value="InterPro"/>
</dbReference>
<dbReference type="InterPro" id="IPR007219">
    <property type="entry name" value="XnlR_reg_dom"/>
</dbReference>
<dbReference type="InterPro" id="IPR036291">
    <property type="entry name" value="NAD(P)-bd_dom_sf"/>
</dbReference>
<keyword evidence="8" id="KW-1185">Reference proteome</keyword>
<dbReference type="PANTHER" id="PTHR47338:SF20">
    <property type="entry name" value="ZN(II)2CYS6 TRANSCRIPTION FACTOR (EUROFUNG)"/>
    <property type="match status" value="1"/>
</dbReference>
<proteinExistence type="predicted"/>
<dbReference type="PROSITE" id="PS00463">
    <property type="entry name" value="ZN2_CY6_FUNGAL_1"/>
    <property type="match status" value="1"/>
</dbReference>
<dbReference type="AlphaFoldDB" id="A0A9P8I060"/>
<dbReference type="GO" id="GO:0008270">
    <property type="term" value="F:zinc ion binding"/>
    <property type="evidence" value="ECO:0007669"/>
    <property type="project" value="InterPro"/>
</dbReference>
<gene>
    <name evidence="7" type="ORF">TsFJ059_005551</name>
</gene>
<keyword evidence="4" id="KW-0804">Transcription</keyword>
<keyword evidence="3" id="KW-0805">Transcription regulation</keyword>
<dbReference type="InterPro" id="IPR036864">
    <property type="entry name" value="Zn2-C6_fun-type_DNA-bd_sf"/>
</dbReference>
<dbReference type="InterPro" id="IPR002347">
    <property type="entry name" value="SDR_fam"/>
</dbReference>
<dbReference type="GO" id="GO:0005634">
    <property type="term" value="C:nucleus"/>
    <property type="evidence" value="ECO:0007669"/>
    <property type="project" value="UniProtKB-SubCell"/>
</dbReference>
<dbReference type="Pfam" id="PF00106">
    <property type="entry name" value="adh_short"/>
    <property type="match status" value="1"/>
</dbReference>
<keyword evidence="5" id="KW-0539">Nucleus</keyword>
<dbReference type="PANTHER" id="PTHR47338">
    <property type="entry name" value="ZN(II)2CYS6 TRANSCRIPTION FACTOR (EUROFUNG)-RELATED"/>
    <property type="match status" value="1"/>
</dbReference>
<dbReference type="InterPro" id="IPR001138">
    <property type="entry name" value="Zn2Cys6_DnaBD"/>
</dbReference>
<organism evidence="7 8">
    <name type="scientific">Trichoderma semiorbis</name>
    <dbReference type="NCBI Taxonomy" id="1491008"/>
    <lineage>
        <taxon>Eukaryota</taxon>
        <taxon>Fungi</taxon>
        <taxon>Dikarya</taxon>
        <taxon>Ascomycota</taxon>
        <taxon>Pezizomycotina</taxon>
        <taxon>Sordariomycetes</taxon>
        <taxon>Hypocreomycetidae</taxon>
        <taxon>Hypocreales</taxon>
        <taxon>Hypocreaceae</taxon>
        <taxon>Trichoderma</taxon>
    </lineage>
</organism>
<reference evidence="7 8" key="1">
    <citation type="submission" date="2021-08" db="EMBL/GenBank/DDBJ databases">
        <title>The highly contiguous genome resource for Trichoderma semiorbis FJ059, a fungal antagonistic to plant pathogens.</title>
        <authorList>
            <person name="Liu T."/>
        </authorList>
    </citation>
    <scope>NUCLEOTIDE SEQUENCE [LARGE SCALE GENOMIC DNA]</scope>
    <source>
        <strain evidence="7 8">FJ059</strain>
    </source>
</reference>
<evidence type="ECO:0000256" key="2">
    <source>
        <dbReference type="ARBA" id="ARBA00022723"/>
    </source>
</evidence>
<protein>
    <recommendedName>
        <fullName evidence="6">Zn(2)-C6 fungal-type domain-containing protein</fullName>
    </recommendedName>
</protein>
<dbReference type="SUPFAM" id="SSF57701">
    <property type="entry name" value="Zn2/Cys6 DNA-binding domain"/>
    <property type="match status" value="1"/>
</dbReference>
<dbReference type="PROSITE" id="PS50048">
    <property type="entry name" value="ZN2_CY6_FUNGAL_2"/>
    <property type="match status" value="1"/>
</dbReference>
<feature type="domain" description="Zn(2)-C6 fungal-type" evidence="6">
    <location>
        <begin position="422"/>
        <end position="452"/>
    </location>
</feature>
<dbReference type="GO" id="GO:0006351">
    <property type="term" value="P:DNA-templated transcription"/>
    <property type="evidence" value="ECO:0007669"/>
    <property type="project" value="InterPro"/>
</dbReference>
<sequence>MQVPRGDGTQGKGNGTRLPKETLDLLDAVDFSGKTILVTGTTNGLGEAVSKHILVRKVDRLIMGVRNVPRGEALKAKLLGDSAVAAANPNAKIDVFELEMEDYKSVAAFAAKVEDTTPTLDVAVMNAAVGGVQYSTAKPTGHEKMLQVDVLSTTYLALKLIPLLEKTAEVKGTPSRLIMVGSWTQFGTSIAEKKLTHDVIKHLDDEANFDPRRYPDTQLLNGLITNELGQRLDKSKVIVVEPTPPWTLTNFGASYPDGPARQAARKMMDEVGLPVDESALTYIVAIVADDDVHGQYLDDNMIAPRSPYSLSSDGQTLQKELWKELVEEFEKMQCMVIIIIMLRPSTNGYVWCLRDALYEDNSDSFNNTLLINSTFTGMAFNIFYPFIYLTYLSFQFARFFSIRLFRLAMAPVRGKSDLAPNACYSCKTKKRRCDKKLPRCLECTKKKRRCNYDYVNKISPINSEQSDSYEENYLSVQSIICPPNPYTLPPSTFPALYFVDPSVFHNHHVELPRASIPSYVAGELGSNQQQEQIGRLFFHTIHSWFPMVSRKRFYDDLHVSAEGVTTAADLGFLLLAMKLMTWRPPSSEGDAPVVDLTARTATYRAAKQFGFELETAGVISLRVLQGMILVALYEIGHAIYPAAFMSVAASVRYAHGLGIQPGGMQRLKLPLSWVEEEERKRVWWSAFLLDRLSGMTCPGCPAAIDEPRPEDPLPTDDALWDEGASKVPFSPLLKNPVSMEFGRFALLIQAFVLLSKVLRLMSSRDEQSHLLKDEAQQLERTVKALLYFGQMECKWRNGVPSCELHSISHISLITMYISPKIPVEMPDNFIEPLADVLDSSNYEHMVTAARRGRDEISPFLIQILYLTSVQLLKGERPKNGGDWGETRVEKLKTALMWLDKRWQLAGVFRQALEAQQIALSRETSN</sequence>